<name>A0ACC7P5Z4_9BACL</name>
<evidence type="ECO:0000313" key="1">
    <source>
        <dbReference type="EMBL" id="MFM9331705.1"/>
    </source>
</evidence>
<protein>
    <submittedName>
        <fullName evidence="1">MFS transporter</fullName>
    </submittedName>
</protein>
<organism evidence="1 2">
    <name type="scientific">Paenibacillus mesotrionivorans</name>
    <dbReference type="NCBI Taxonomy" id="3160968"/>
    <lineage>
        <taxon>Bacteria</taxon>
        <taxon>Bacillati</taxon>
        <taxon>Bacillota</taxon>
        <taxon>Bacilli</taxon>
        <taxon>Bacillales</taxon>
        <taxon>Paenibacillaceae</taxon>
        <taxon>Paenibacillus</taxon>
    </lineage>
</organism>
<keyword evidence="2" id="KW-1185">Reference proteome</keyword>
<sequence length="415" mass="43858">MNPLRRNPKELNVFLIASLINTTGGALMWPLVSMYVFDELGRSLADAGLAILVQSLGGIIGQLLGGALYHRVGVKRLVTGSLALNASVLLVLPLLSGNWQLFIGAMWLIGLFNSMSLPAIQSYIGFRFTERRAEIFNIIYVANNIGVALGTALSGFLADFSYHLSFIANGATSAFFAVFFLFYLKSTDVAQGTGASAASSHNKAGSPGTWALLSNVRLYLLLASGALLLHIGNSIWNTGVSPFIVGEEMPKRYYGFLWTLNGVLIFVAQPLLGLIKRYLTRTVSAQMTASSLFYAAGYACILLMQSYPGMVLGMILATLGEMLISPAIPAYLSEHGGAHAPFYIGLAGGIGSGGRVIGPYVMGSLYDAGGLPPVTWLALAAALVSAGAYWAHSAWNRQAARQSLSAATGGQGLSG</sequence>
<proteinExistence type="predicted"/>
<comment type="caution">
    <text evidence="1">The sequence shown here is derived from an EMBL/GenBank/DDBJ whole genome shotgun (WGS) entry which is preliminary data.</text>
</comment>
<evidence type="ECO:0000313" key="2">
    <source>
        <dbReference type="Proteomes" id="UP001631969"/>
    </source>
</evidence>
<dbReference type="EMBL" id="JBJURJ010000021">
    <property type="protein sequence ID" value="MFM9331705.1"/>
    <property type="molecule type" value="Genomic_DNA"/>
</dbReference>
<gene>
    <name evidence="1" type="ORF">ACI1P1_25735</name>
</gene>
<reference evidence="1" key="1">
    <citation type="submission" date="2024-12" db="EMBL/GenBank/DDBJ databases">
        <authorList>
            <person name="Wu N."/>
        </authorList>
    </citation>
    <scope>NUCLEOTIDE SEQUENCE</scope>
    <source>
        <strain evidence="1">P15</strain>
    </source>
</reference>
<dbReference type="Proteomes" id="UP001631969">
    <property type="component" value="Unassembled WGS sequence"/>
</dbReference>
<accession>A0ACC7P5Z4</accession>